<reference evidence="10" key="1">
    <citation type="submission" date="2018-06" db="EMBL/GenBank/DDBJ databases">
        <authorList>
            <person name="Zhirakovskaya E."/>
        </authorList>
    </citation>
    <scope>NUCLEOTIDE SEQUENCE</scope>
</reference>
<evidence type="ECO:0000256" key="6">
    <source>
        <dbReference type="ARBA" id="ARBA00022777"/>
    </source>
</evidence>
<dbReference type="InterPro" id="IPR011712">
    <property type="entry name" value="Sig_transdc_His_kin_sub3_dim/P"/>
</dbReference>
<proteinExistence type="predicted"/>
<dbReference type="Gene3D" id="3.30.565.10">
    <property type="entry name" value="Histidine kinase-like ATPase, C-terminal domain"/>
    <property type="match status" value="1"/>
</dbReference>
<feature type="transmembrane region" description="Helical" evidence="8">
    <location>
        <begin position="12"/>
        <end position="34"/>
    </location>
</feature>
<dbReference type="EC" id="2.7.13.3" evidence="2"/>
<accession>A0A3B0U6U5</accession>
<organism evidence="10">
    <name type="scientific">hydrothermal vent metagenome</name>
    <dbReference type="NCBI Taxonomy" id="652676"/>
    <lineage>
        <taxon>unclassified sequences</taxon>
        <taxon>metagenomes</taxon>
        <taxon>ecological metagenomes</taxon>
    </lineage>
</organism>
<dbReference type="InterPro" id="IPR050482">
    <property type="entry name" value="Sensor_HK_TwoCompSys"/>
</dbReference>
<evidence type="ECO:0000256" key="1">
    <source>
        <dbReference type="ARBA" id="ARBA00000085"/>
    </source>
</evidence>
<evidence type="ECO:0000256" key="4">
    <source>
        <dbReference type="ARBA" id="ARBA00022679"/>
    </source>
</evidence>
<dbReference type="Pfam" id="PF07730">
    <property type="entry name" value="HisKA_3"/>
    <property type="match status" value="1"/>
</dbReference>
<name>A0A3B0U6U5_9ZZZZ</name>
<dbReference type="GO" id="GO:0005524">
    <property type="term" value="F:ATP binding"/>
    <property type="evidence" value="ECO:0007669"/>
    <property type="project" value="UniProtKB-KW"/>
</dbReference>
<evidence type="ECO:0000313" key="10">
    <source>
        <dbReference type="EMBL" id="VAW22212.1"/>
    </source>
</evidence>
<evidence type="ECO:0000256" key="2">
    <source>
        <dbReference type="ARBA" id="ARBA00012438"/>
    </source>
</evidence>
<keyword evidence="6" id="KW-0418">Kinase</keyword>
<dbReference type="SUPFAM" id="SSF55874">
    <property type="entry name" value="ATPase domain of HSP90 chaperone/DNA topoisomerase II/histidine kinase"/>
    <property type="match status" value="1"/>
</dbReference>
<dbReference type="InterPro" id="IPR036890">
    <property type="entry name" value="HATPase_C_sf"/>
</dbReference>
<dbReference type="GO" id="GO:0016020">
    <property type="term" value="C:membrane"/>
    <property type="evidence" value="ECO:0007669"/>
    <property type="project" value="InterPro"/>
</dbReference>
<keyword evidence="5" id="KW-0547">Nucleotide-binding</keyword>
<sequence>MRQIWEKLNLTQQFGLVAGLVMVVGMLFIGFWVAKEIERGVALNAGVNAALFMDTYVSPLAAELSDKDSLSIGPILALDEVFNAPQLSERILAVKIWKPDGVVVYADDLAIMGEEFELSPGLIAAVDGEVFSEYFARGELKEIHGMVVDLPVLEIYSPIRAPWSDEVVAVLEFYENASSVAQSLSAARNRAWMVVGVSILVMTLILLVIVHSGSILIERQRRDLQKSAKKNADLARRVERASGQSAELGEQHLRRVSADLHDGPAQLVSLAALRIGGLPLAKNDKKTKMEVKRISNALDEAMQEIRDICRGLSLPEIENQSLNEIMSDVINSHTARTSTSIDLDFEDMEVELEPHVKICIYRFFQEGLNNAFRHGAGKGQKVEVKRLDEKRMRFVVLNKFDGPHRPKGNGYDEMQSGLGLSGLAKRVEALGGEFSFERSVEKGAHLQMILNIESGTK</sequence>
<dbReference type="EMBL" id="UOEQ01000403">
    <property type="protein sequence ID" value="VAW22212.1"/>
    <property type="molecule type" value="Genomic_DNA"/>
</dbReference>
<protein>
    <recommendedName>
        <fullName evidence="2">histidine kinase</fullName>
        <ecNumber evidence="2">2.7.13.3</ecNumber>
    </recommendedName>
</protein>
<dbReference type="AlphaFoldDB" id="A0A3B0U6U5"/>
<keyword evidence="8" id="KW-0472">Membrane</keyword>
<evidence type="ECO:0000256" key="5">
    <source>
        <dbReference type="ARBA" id="ARBA00022741"/>
    </source>
</evidence>
<keyword evidence="8" id="KW-0812">Transmembrane</keyword>
<keyword evidence="4" id="KW-0808">Transferase</keyword>
<feature type="transmembrane region" description="Helical" evidence="8">
    <location>
        <begin position="191"/>
        <end position="217"/>
    </location>
</feature>
<keyword evidence="8" id="KW-1133">Transmembrane helix</keyword>
<gene>
    <name evidence="10" type="ORF">MNBD_ALPHA11-476</name>
</gene>
<evidence type="ECO:0000256" key="7">
    <source>
        <dbReference type="ARBA" id="ARBA00022840"/>
    </source>
</evidence>
<keyword evidence="7" id="KW-0067">ATP-binding</keyword>
<dbReference type="GO" id="GO:0000155">
    <property type="term" value="F:phosphorelay sensor kinase activity"/>
    <property type="evidence" value="ECO:0007669"/>
    <property type="project" value="InterPro"/>
</dbReference>
<dbReference type="PANTHER" id="PTHR24421:SF10">
    <property type="entry name" value="NITRATE_NITRITE SENSOR PROTEIN NARQ"/>
    <property type="match status" value="1"/>
</dbReference>
<evidence type="ECO:0000256" key="3">
    <source>
        <dbReference type="ARBA" id="ARBA00022553"/>
    </source>
</evidence>
<comment type="catalytic activity">
    <reaction evidence="1">
        <text>ATP + protein L-histidine = ADP + protein N-phospho-L-histidine.</text>
        <dbReference type="EC" id="2.7.13.3"/>
    </reaction>
</comment>
<keyword evidence="3" id="KW-0597">Phosphoprotein</keyword>
<evidence type="ECO:0000259" key="9">
    <source>
        <dbReference type="Pfam" id="PF07730"/>
    </source>
</evidence>
<dbReference type="GO" id="GO:0046983">
    <property type="term" value="F:protein dimerization activity"/>
    <property type="evidence" value="ECO:0007669"/>
    <property type="project" value="InterPro"/>
</dbReference>
<dbReference type="PANTHER" id="PTHR24421">
    <property type="entry name" value="NITRATE/NITRITE SENSOR PROTEIN NARX-RELATED"/>
    <property type="match status" value="1"/>
</dbReference>
<evidence type="ECO:0000256" key="8">
    <source>
        <dbReference type="SAM" id="Phobius"/>
    </source>
</evidence>
<dbReference type="Gene3D" id="1.20.5.1930">
    <property type="match status" value="1"/>
</dbReference>
<feature type="domain" description="Signal transduction histidine kinase subgroup 3 dimerisation and phosphoacceptor" evidence="9">
    <location>
        <begin position="254"/>
        <end position="315"/>
    </location>
</feature>